<evidence type="ECO:0000256" key="3">
    <source>
        <dbReference type="ARBA" id="ARBA00022980"/>
    </source>
</evidence>
<keyword evidence="7" id="KW-1185">Reference proteome</keyword>
<keyword evidence="4" id="KW-0687">Ribonucleoprotein</keyword>
<feature type="region of interest" description="Disordered" evidence="5">
    <location>
        <begin position="1"/>
        <end position="20"/>
    </location>
</feature>
<dbReference type="OrthoDB" id="417112at2759"/>
<dbReference type="SUPFAM" id="SSF52042">
    <property type="entry name" value="Ribosomal protein L32e"/>
    <property type="match status" value="1"/>
</dbReference>
<evidence type="ECO:0000313" key="6">
    <source>
        <dbReference type="EMBL" id="TFY71936.1"/>
    </source>
</evidence>
<dbReference type="GO" id="GO:1990904">
    <property type="term" value="C:ribonucleoprotein complex"/>
    <property type="evidence" value="ECO:0007669"/>
    <property type="project" value="UniProtKB-KW"/>
</dbReference>
<dbReference type="GO" id="GO:0003735">
    <property type="term" value="F:structural constituent of ribosome"/>
    <property type="evidence" value="ECO:0007669"/>
    <property type="project" value="InterPro"/>
</dbReference>
<proteinExistence type="inferred from homology"/>
<evidence type="ECO:0000256" key="2">
    <source>
        <dbReference type="ARBA" id="ARBA00008431"/>
    </source>
</evidence>
<evidence type="ECO:0000313" key="7">
    <source>
        <dbReference type="Proteomes" id="UP000298327"/>
    </source>
</evidence>
<dbReference type="Pfam" id="PF01655">
    <property type="entry name" value="Ribosomal_L32e"/>
    <property type="match status" value="1"/>
</dbReference>
<dbReference type="InterPro" id="IPR036351">
    <property type="entry name" value="Ribosomal_eL32_sf"/>
</dbReference>
<dbReference type="NCBIfam" id="TIGR04336">
    <property type="entry name" value="AmmeMemoSam_B"/>
    <property type="match status" value="1"/>
</dbReference>
<evidence type="ECO:0000256" key="4">
    <source>
        <dbReference type="ARBA" id="ARBA00023274"/>
    </source>
</evidence>
<dbReference type="AlphaFoldDB" id="A0A4Y9ZAR2"/>
<dbReference type="PANTHER" id="PTHR11060:SF0">
    <property type="entry name" value="PROTEIN MEMO1"/>
    <property type="match status" value="1"/>
</dbReference>
<evidence type="ECO:0000256" key="1">
    <source>
        <dbReference type="ARBA" id="ARBA00006315"/>
    </source>
</evidence>
<dbReference type="GO" id="GO:0005840">
    <property type="term" value="C:ribosome"/>
    <property type="evidence" value="ECO:0007669"/>
    <property type="project" value="UniProtKB-KW"/>
</dbReference>
<dbReference type="InterPro" id="IPR002737">
    <property type="entry name" value="MEMO1_fam"/>
</dbReference>
<dbReference type="Proteomes" id="UP000298327">
    <property type="component" value="Unassembled WGS sequence"/>
</dbReference>
<dbReference type="Gene3D" id="3.40.830.10">
    <property type="entry name" value="LigB-like"/>
    <property type="match status" value="1"/>
</dbReference>
<feature type="compositionally biased region" description="Basic residues" evidence="5">
    <location>
        <begin position="7"/>
        <end position="17"/>
    </location>
</feature>
<dbReference type="InterPro" id="IPR001515">
    <property type="entry name" value="Ribosomal_eL32"/>
</dbReference>
<comment type="similarity">
    <text evidence="1">Belongs to the MEMO1 family.</text>
</comment>
<sequence length="503" mass="56686">MAIKTPIVKKRTKPFKRHQSDRYHGVKEAWRKPKGIDNRVRRRFKGQLPMPSIGYGSNKKTRHLLPNGLKKFLVNNVRELELLLMHNKTYAAEIAHSVSSRNRTVILERARALGLKVTNPAARLRSEDLLPVPTSWTVRRPPAFDYTYSLKCTILKTLSFFLGFYHCSYPAIGASLGKMSAREATHADSWYTGNTQQLDTELSGWLDAVKPGPKDNYEPPIKKSKAIIAPHAGYSYSGLAAAWAYKSIDTTGIKRVFILGPSHHVYLDGCALSQCKEYTTPIGNLPLDLDTVAELRETGKFSDMDIQTDEGEHSIEMHLPYVRKVFEGLDITIVPVLVGAIDKPKEESYGRLLAPYLARDDTFFVISSDFCHWGTRFSYTFYYPRYPHLEAVRLGRTSTPPPTLSRFPIHESISALDHEAMELLTLPPNTAAQAHTFFADYLKRTKNTICGRHPIGVLLGALSVLQHEHQMAPKIKWVRYEQSSKCASVQDSSVSYASAFVAF</sequence>
<dbReference type="CDD" id="cd00513">
    <property type="entry name" value="Ribosomal_L32_L32e"/>
    <property type="match status" value="1"/>
</dbReference>
<dbReference type="CDD" id="cd07361">
    <property type="entry name" value="MEMO_like"/>
    <property type="match status" value="1"/>
</dbReference>
<comment type="caution">
    <text evidence="6">The sequence shown here is derived from an EMBL/GenBank/DDBJ whole genome shotgun (WGS) entry which is preliminary data.</text>
</comment>
<gene>
    <name evidence="6" type="ORF">EVG20_g1067</name>
</gene>
<dbReference type="EMBL" id="SEOQ01000031">
    <property type="protein sequence ID" value="TFY71936.1"/>
    <property type="molecule type" value="Genomic_DNA"/>
</dbReference>
<reference evidence="6 7" key="1">
    <citation type="submission" date="2019-02" db="EMBL/GenBank/DDBJ databases">
        <title>Genome sequencing of the rare red list fungi Dentipellis fragilis.</title>
        <authorList>
            <person name="Buettner E."/>
            <person name="Kellner H."/>
        </authorList>
    </citation>
    <scope>NUCLEOTIDE SEQUENCE [LARGE SCALE GENOMIC DNA]</scope>
    <source>
        <strain evidence="6 7">DSM 105465</strain>
    </source>
</reference>
<protein>
    <recommendedName>
        <fullName evidence="8">60S ribosomal protein L32</fullName>
    </recommendedName>
</protein>
<name>A0A4Y9ZAR2_9AGAM</name>
<dbReference type="HAMAP" id="MF_00055">
    <property type="entry name" value="MEMO1"/>
    <property type="match status" value="1"/>
</dbReference>
<dbReference type="SMART" id="SM01393">
    <property type="entry name" value="Ribosomal_L32e"/>
    <property type="match status" value="1"/>
</dbReference>
<comment type="similarity">
    <text evidence="2">Belongs to the eukaryotic ribosomal protein eL32 family.</text>
</comment>
<evidence type="ECO:0000256" key="5">
    <source>
        <dbReference type="SAM" id="MobiDB-lite"/>
    </source>
</evidence>
<accession>A0A4Y9ZAR2</accession>
<dbReference type="STRING" id="205917.A0A4Y9ZAR2"/>
<evidence type="ECO:0008006" key="8">
    <source>
        <dbReference type="Google" id="ProtNLM"/>
    </source>
</evidence>
<dbReference type="Pfam" id="PF01875">
    <property type="entry name" value="Memo"/>
    <property type="match status" value="1"/>
</dbReference>
<dbReference type="PANTHER" id="PTHR11060">
    <property type="entry name" value="PROTEIN MEMO1"/>
    <property type="match status" value="1"/>
</dbReference>
<keyword evidence="3" id="KW-0689">Ribosomal protein</keyword>
<organism evidence="6 7">
    <name type="scientific">Dentipellis fragilis</name>
    <dbReference type="NCBI Taxonomy" id="205917"/>
    <lineage>
        <taxon>Eukaryota</taxon>
        <taxon>Fungi</taxon>
        <taxon>Dikarya</taxon>
        <taxon>Basidiomycota</taxon>
        <taxon>Agaricomycotina</taxon>
        <taxon>Agaricomycetes</taxon>
        <taxon>Russulales</taxon>
        <taxon>Hericiaceae</taxon>
        <taxon>Dentipellis</taxon>
    </lineage>
</organism>
<dbReference type="GO" id="GO:0006412">
    <property type="term" value="P:translation"/>
    <property type="evidence" value="ECO:0007669"/>
    <property type="project" value="InterPro"/>
</dbReference>